<dbReference type="AlphaFoldDB" id="A0A0R2YSD7"/>
<dbReference type="PATRIC" id="fig|75588.4.peg.2891"/>
<organism evidence="1 2">
    <name type="scientific">Pseudomonas libanensis</name>
    <dbReference type="NCBI Taxonomy" id="75588"/>
    <lineage>
        <taxon>Bacteria</taxon>
        <taxon>Pseudomonadati</taxon>
        <taxon>Pseudomonadota</taxon>
        <taxon>Gammaproteobacteria</taxon>
        <taxon>Pseudomonadales</taxon>
        <taxon>Pseudomonadaceae</taxon>
        <taxon>Pseudomonas</taxon>
    </lineage>
</organism>
<dbReference type="EMBL" id="JYLH01000002">
    <property type="protein sequence ID" value="KRP47870.1"/>
    <property type="molecule type" value="Genomic_DNA"/>
</dbReference>
<gene>
    <name evidence="1" type="ORF">TU73_03045</name>
</gene>
<dbReference type="Proteomes" id="UP000051446">
    <property type="component" value="Unassembled WGS sequence"/>
</dbReference>
<comment type="caution">
    <text evidence="1">The sequence shown here is derived from an EMBL/GenBank/DDBJ whole genome shotgun (WGS) entry which is preliminary data.</text>
</comment>
<accession>A0A0R2YSD7</accession>
<evidence type="ECO:0000313" key="2">
    <source>
        <dbReference type="Proteomes" id="UP000051446"/>
    </source>
</evidence>
<protein>
    <recommendedName>
        <fullName evidence="3">Apea-like HEPN domain-containing protein</fullName>
    </recommendedName>
</protein>
<sequence>MAELSATHAQFSPGSMEEKWYQALPRKGAFSAIHMPGLRIPFQMPILIGDILLERFSWKQWVLFERTDEATRLKLEFDKGLHTFLTCRILTTVPLSSALEAVHLRQRNSIQNLTSALRLLKEGTIIDPYSSVHYIRQGNQIRREIGTFGRSLIEADLSDKYMLDAKTFKLLPDLLNALSESAITQDPTIGLAIRSFDRSYGYSLEHEEKMAFLFSALEATFGEYRKQNRPKPKVTIGKAAAIVSCSAATAGIADFLDDADKGKKLRNTIAHGSSEPLVGISADADLMLREIIRDGLRCLIIFATRKTALSTQLESLKAGLSLEPAKLAFQTLLGHASTGSATALKIISDIQAPYVH</sequence>
<evidence type="ECO:0008006" key="3">
    <source>
        <dbReference type="Google" id="ProtNLM"/>
    </source>
</evidence>
<evidence type="ECO:0000313" key="1">
    <source>
        <dbReference type="EMBL" id="KRP47870.1"/>
    </source>
</evidence>
<proteinExistence type="predicted"/>
<name>A0A0R2YSD7_9PSED</name>
<reference evidence="1 2" key="1">
    <citation type="submission" date="2015-02" db="EMBL/GenBank/DDBJ databases">
        <title>Pseudomonas helleri sp. nov. and Pseudomonas weihenstephanensis sp. nov., isolated from raw cows milk.</title>
        <authorList>
            <person name="von Neubeck M."/>
            <person name="Huptas C."/>
            <person name="Wenning M."/>
            <person name="Scherer S."/>
        </authorList>
    </citation>
    <scope>NUCLEOTIDE SEQUENCE [LARGE SCALE GENOMIC DNA]</scope>
    <source>
        <strain evidence="1 2">DSM 17149</strain>
    </source>
</reference>
<dbReference type="RefSeq" id="WP_057010918.1">
    <property type="nucleotide sequence ID" value="NZ_JYLH01000002.1"/>
</dbReference>